<feature type="domain" description="6-phosphogluconate dehydrogenase C-terminal" evidence="5">
    <location>
        <begin position="189"/>
        <end position="335"/>
    </location>
</feature>
<dbReference type="OrthoDB" id="9804542at2"/>
<dbReference type="Gene3D" id="1.10.1040.10">
    <property type="entry name" value="N-(1-d-carboxylethyl)-l-norvaline Dehydrogenase, domain 2"/>
    <property type="match status" value="1"/>
</dbReference>
<evidence type="ECO:0000256" key="1">
    <source>
        <dbReference type="ARBA" id="ARBA00004959"/>
    </source>
</evidence>
<dbReference type="PRINTS" id="PR00076">
    <property type="entry name" value="6PGDHDRGNASE"/>
</dbReference>
<evidence type="ECO:0000313" key="7">
    <source>
        <dbReference type="Proteomes" id="UP000321548"/>
    </source>
</evidence>
<dbReference type="InterPro" id="IPR036291">
    <property type="entry name" value="NAD(P)-bd_dom_sf"/>
</dbReference>
<dbReference type="NCBIfam" id="TIGR00872">
    <property type="entry name" value="gnd_rel"/>
    <property type="match status" value="1"/>
</dbReference>
<dbReference type="Pfam" id="PF03446">
    <property type="entry name" value="NAD_binding_2"/>
    <property type="match status" value="1"/>
</dbReference>
<dbReference type="InterPro" id="IPR008927">
    <property type="entry name" value="6-PGluconate_DH-like_C_sf"/>
</dbReference>
<sequence length="335" mass="34313">MNPGNENGPATRRHDPSAAPIAMIGLGRMGANMARRLARAGIAVEGFDPLPASREALAGEPGVRLHASLADAVAALPAPRTVWLMLPAGEATASTLAGLRGLLAPGDLVVDGGNANYLDSQRRAAELDADGVGFADCGVSGGVWGLANGYCLMFGAADAQAAARVAVYARALAPAPDCGWLHCGPVGAGHFTKMIHNGIEYGMMQAIAEGFALLEGRQEMQLDLGAIAELWRHGSVVRSWLLDLTADALREPGAIGSVAPLVPDSGEGRWTVDEAVRQGTPAPVIAMALMSRFDSQGRADTGNRLLALMRKGFGGHAVTAASSPAMLAGKPGAGS</sequence>
<dbReference type="SUPFAM" id="SSF51735">
    <property type="entry name" value="NAD(P)-binding Rossmann-fold domains"/>
    <property type="match status" value="1"/>
</dbReference>
<dbReference type="Gene3D" id="3.40.50.720">
    <property type="entry name" value="NAD(P)-binding Rossmann-like Domain"/>
    <property type="match status" value="1"/>
</dbReference>
<dbReference type="InterPro" id="IPR006114">
    <property type="entry name" value="6PGDH_C"/>
</dbReference>
<dbReference type="GO" id="GO:0050661">
    <property type="term" value="F:NADP binding"/>
    <property type="evidence" value="ECO:0007669"/>
    <property type="project" value="InterPro"/>
</dbReference>
<dbReference type="NCBIfam" id="NF007161">
    <property type="entry name" value="PRK09599.1"/>
    <property type="match status" value="1"/>
</dbReference>
<dbReference type="SUPFAM" id="SSF48179">
    <property type="entry name" value="6-phosphogluconate dehydrogenase C-terminal domain-like"/>
    <property type="match status" value="1"/>
</dbReference>
<dbReference type="GO" id="GO:0019521">
    <property type="term" value="P:D-gluconate metabolic process"/>
    <property type="evidence" value="ECO:0007669"/>
    <property type="project" value="UniProtKB-KW"/>
</dbReference>
<dbReference type="UniPathway" id="UPA00115"/>
<dbReference type="InterPro" id="IPR002204">
    <property type="entry name" value="3-OH-isobutyrate_DH-rel_CS"/>
</dbReference>
<dbReference type="GO" id="GO:0006098">
    <property type="term" value="P:pentose-phosphate shunt"/>
    <property type="evidence" value="ECO:0007669"/>
    <property type="project" value="UniProtKB-UniPathway"/>
</dbReference>
<keyword evidence="3" id="KW-0560">Oxidoreductase</keyword>
<dbReference type="EMBL" id="VDUY01000001">
    <property type="protein sequence ID" value="TXL68661.1"/>
    <property type="molecule type" value="Genomic_DNA"/>
</dbReference>
<accession>A0A5C8P4R4</accession>
<dbReference type="Proteomes" id="UP000321548">
    <property type="component" value="Unassembled WGS sequence"/>
</dbReference>
<dbReference type="GO" id="GO:0016054">
    <property type="term" value="P:organic acid catabolic process"/>
    <property type="evidence" value="ECO:0007669"/>
    <property type="project" value="UniProtKB-ARBA"/>
</dbReference>
<dbReference type="SMART" id="SM01350">
    <property type="entry name" value="6PGD"/>
    <property type="match status" value="1"/>
</dbReference>
<name>A0A5C8P4R4_9BURK</name>
<organism evidence="6 7">
    <name type="scientific">Zeimonas arvi</name>
    <dbReference type="NCBI Taxonomy" id="2498847"/>
    <lineage>
        <taxon>Bacteria</taxon>
        <taxon>Pseudomonadati</taxon>
        <taxon>Pseudomonadota</taxon>
        <taxon>Betaproteobacteria</taxon>
        <taxon>Burkholderiales</taxon>
        <taxon>Burkholderiaceae</taxon>
        <taxon>Zeimonas</taxon>
    </lineage>
</organism>
<evidence type="ECO:0000256" key="2">
    <source>
        <dbReference type="ARBA" id="ARBA00008419"/>
    </source>
</evidence>
<comment type="similarity">
    <text evidence="2">Belongs to the 6-phosphogluconate dehydrogenase family.</text>
</comment>
<proteinExistence type="inferred from homology"/>
<protein>
    <submittedName>
        <fullName evidence="6">Decarboxylating 6-phosphogluconate dehydrogenase</fullName>
    </submittedName>
</protein>
<dbReference type="AlphaFoldDB" id="A0A5C8P4R4"/>
<dbReference type="RefSeq" id="WP_147702801.1">
    <property type="nucleotide sequence ID" value="NZ_VDUY01000001.1"/>
</dbReference>
<dbReference type="PROSITE" id="PS00895">
    <property type="entry name" value="3_HYDROXYISOBUT_DH"/>
    <property type="match status" value="1"/>
</dbReference>
<keyword evidence="7" id="KW-1185">Reference proteome</keyword>
<evidence type="ECO:0000256" key="4">
    <source>
        <dbReference type="ARBA" id="ARBA00023064"/>
    </source>
</evidence>
<dbReference type="InterPro" id="IPR006115">
    <property type="entry name" value="6PGDH_NADP-bd"/>
</dbReference>
<reference evidence="6 7" key="1">
    <citation type="submission" date="2019-06" db="EMBL/GenBank/DDBJ databases">
        <title>Quisquiliibacterium sp. nov., isolated from a maize field.</title>
        <authorList>
            <person name="Lin S.-Y."/>
            <person name="Tsai C.-F."/>
            <person name="Young C.-C."/>
        </authorList>
    </citation>
    <scope>NUCLEOTIDE SEQUENCE [LARGE SCALE GENOMIC DNA]</scope>
    <source>
        <strain evidence="6 7">CC-CFT501</strain>
    </source>
</reference>
<dbReference type="InterPro" id="IPR013328">
    <property type="entry name" value="6PGD_dom2"/>
</dbReference>
<keyword evidence="4" id="KW-0311">Gluconate utilization</keyword>
<dbReference type="PANTHER" id="PTHR11811">
    <property type="entry name" value="6-PHOSPHOGLUCONATE DEHYDROGENASE"/>
    <property type="match status" value="1"/>
</dbReference>
<dbReference type="InterPro" id="IPR004849">
    <property type="entry name" value="6DGDH_YqeC"/>
</dbReference>
<evidence type="ECO:0000313" key="6">
    <source>
        <dbReference type="EMBL" id="TXL68661.1"/>
    </source>
</evidence>
<evidence type="ECO:0000256" key="3">
    <source>
        <dbReference type="ARBA" id="ARBA00023002"/>
    </source>
</evidence>
<comment type="pathway">
    <text evidence="1">Carbohydrate degradation; pentose phosphate pathway.</text>
</comment>
<dbReference type="GO" id="GO:0004616">
    <property type="term" value="F:phosphogluconate dehydrogenase (decarboxylating) activity"/>
    <property type="evidence" value="ECO:0007669"/>
    <property type="project" value="InterPro"/>
</dbReference>
<dbReference type="InterPro" id="IPR006183">
    <property type="entry name" value="Pgluconate_DH"/>
</dbReference>
<dbReference type="Pfam" id="PF00393">
    <property type="entry name" value="6PGD"/>
    <property type="match status" value="1"/>
</dbReference>
<gene>
    <name evidence="6" type="primary">gnd</name>
    <name evidence="6" type="ORF">FHP08_02980</name>
</gene>
<evidence type="ECO:0000259" key="5">
    <source>
        <dbReference type="SMART" id="SM01350"/>
    </source>
</evidence>
<comment type="caution">
    <text evidence="6">The sequence shown here is derived from an EMBL/GenBank/DDBJ whole genome shotgun (WGS) entry which is preliminary data.</text>
</comment>